<dbReference type="InterPro" id="IPR041527">
    <property type="entry name" value="YhcG_N"/>
</dbReference>
<protein>
    <submittedName>
        <fullName evidence="4">DUF1016 domain-containing protein</fullName>
    </submittedName>
</protein>
<dbReference type="PANTHER" id="PTHR30547">
    <property type="entry name" value="UNCHARACTERIZED PROTEIN YHCG-RELATED"/>
    <property type="match status" value="1"/>
</dbReference>
<gene>
    <name evidence="4" type="ORF">FMM80_01940</name>
</gene>
<comment type="caution">
    <text evidence="4">The sequence shown here is derived from an EMBL/GenBank/DDBJ whole genome shotgun (WGS) entry which is preliminary data.</text>
</comment>
<evidence type="ECO:0000256" key="1">
    <source>
        <dbReference type="SAM" id="Coils"/>
    </source>
</evidence>
<dbReference type="GO" id="GO:0003676">
    <property type="term" value="F:nucleic acid binding"/>
    <property type="evidence" value="ECO:0007669"/>
    <property type="project" value="InterPro"/>
</dbReference>
<dbReference type="InterPro" id="IPR011856">
    <property type="entry name" value="tRNA_endonuc-like_dom_sf"/>
</dbReference>
<feature type="domain" description="YhcG PDDEXK nuclease" evidence="2">
    <location>
        <begin position="175"/>
        <end position="328"/>
    </location>
</feature>
<dbReference type="AlphaFoldDB" id="A0A9X5C4R8"/>
<keyword evidence="1" id="KW-0175">Coiled coil</keyword>
<dbReference type="Pfam" id="PF17761">
    <property type="entry name" value="DUF1016_N"/>
    <property type="match status" value="1"/>
</dbReference>
<dbReference type="OrthoDB" id="9801263at2"/>
<evidence type="ECO:0000259" key="3">
    <source>
        <dbReference type="Pfam" id="PF17761"/>
    </source>
</evidence>
<dbReference type="Proteomes" id="UP000474104">
    <property type="component" value="Unassembled WGS sequence"/>
</dbReference>
<organism evidence="4 5">
    <name type="scientific">Schaedlerella arabinosiphila</name>
    <dbReference type="NCBI Taxonomy" id="2044587"/>
    <lineage>
        <taxon>Bacteria</taxon>
        <taxon>Bacillati</taxon>
        <taxon>Bacillota</taxon>
        <taxon>Clostridia</taxon>
        <taxon>Lachnospirales</taxon>
        <taxon>Lachnospiraceae</taxon>
        <taxon>Schaedlerella</taxon>
    </lineage>
</organism>
<dbReference type="PANTHER" id="PTHR30547:SF0">
    <property type="entry name" value="BLR8175 PROTEIN"/>
    <property type="match status" value="1"/>
</dbReference>
<sequence>MAKRAEIVMDEYIDVLEKIKERITQAQYQVMTNANVERNILFWNIGKVILQYSQWGNKFVETLSKDLRMTYPSREGYSVRNLNYMKQFARRIPSEEFLHQGGAKISWRAIKLLIDKTDNLEEHMWYTQQCLENGWSSTVLSHQIESGLYYRQVLADKTTNFKEQLANPFSEQAEEIIKDPYIFDFIPNAKKLREIELEDALVQQITKLLLEFGSGFAFMGRQYPIQVGKREFFIDLLFYNVKLHCYFVVELKTVEFEPEFAGKLSFYLSAVDGELKSSNDNPTIGLLLCKGKDKMVAEYALKDVNKPMGVSEYKLSNRVSEELQDKLPSIEDIEKRIN</sequence>
<name>A0A9X5C4R8_9FIRM</name>
<dbReference type="RefSeq" id="WP_004068934.1">
    <property type="nucleotide sequence ID" value="NZ_VIRB01000025.1"/>
</dbReference>
<dbReference type="EMBL" id="VIRB01000025">
    <property type="protein sequence ID" value="NDO67550.1"/>
    <property type="molecule type" value="Genomic_DNA"/>
</dbReference>
<feature type="domain" description="YhcG N-terminal" evidence="3">
    <location>
        <begin position="18"/>
        <end position="151"/>
    </location>
</feature>
<dbReference type="Pfam" id="PF06250">
    <property type="entry name" value="YhcG_C"/>
    <property type="match status" value="1"/>
</dbReference>
<dbReference type="InterPro" id="IPR009362">
    <property type="entry name" value="YhcG_C"/>
</dbReference>
<dbReference type="InterPro" id="IPR053148">
    <property type="entry name" value="PD-DEXK-like_domain"/>
</dbReference>
<reference evidence="4 5" key="1">
    <citation type="submission" date="2019-07" db="EMBL/GenBank/DDBJ databases">
        <title>Draft genome sequences of 15 bacterial species constituting the stable defined intestinal microbiota of the GM15 gnotobiotic mouse model.</title>
        <authorList>
            <person name="Elie C."/>
            <person name="Mathieu A."/>
            <person name="Saliou A."/>
            <person name="Darnaud M."/>
            <person name="Leulier F."/>
            <person name="Tamellini A."/>
        </authorList>
    </citation>
    <scope>NUCLEOTIDE SEQUENCE [LARGE SCALE GENOMIC DNA]</scope>
    <source>
        <strain evidence="5">ASF 502</strain>
    </source>
</reference>
<evidence type="ECO:0000259" key="2">
    <source>
        <dbReference type="Pfam" id="PF06250"/>
    </source>
</evidence>
<evidence type="ECO:0000313" key="5">
    <source>
        <dbReference type="Proteomes" id="UP000474104"/>
    </source>
</evidence>
<evidence type="ECO:0000313" key="4">
    <source>
        <dbReference type="EMBL" id="NDO67550.1"/>
    </source>
</evidence>
<proteinExistence type="predicted"/>
<dbReference type="Gene3D" id="3.40.1350.10">
    <property type="match status" value="1"/>
</dbReference>
<accession>A0A9X5C4R8</accession>
<feature type="coiled-coil region" evidence="1">
    <location>
        <begin position="2"/>
        <end position="29"/>
    </location>
</feature>